<keyword evidence="2" id="KW-1185">Reference proteome</keyword>
<dbReference type="EMBL" id="JAVLET010000008">
    <property type="protein sequence ID" value="KAL0467978.1"/>
    <property type="molecule type" value="Genomic_DNA"/>
</dbReference>
<dbReference type="Proteomes" id="UP001451303">
    <property type="component" value="Unassembled WGS sequence"/>
</dbReference>
<accession>A0ABR3D5I4</accession>
<organism evidence="1 2">
    <name type="scientific">Neurospora intermedia</name>
    <dbReference type="NCBI Taxonomy" id="5142"/>
    <lineage>
        <taxon>Eukaryota</taxon>
        <taxon>Fungi</taxon>
        <taxon>Dikarya</taxon>
        <taxon>Ascomycota</taxon>
        <taxon>Pezizomycotina</taxon>
        <taxon>Sordariomycetes</taxon>
        <taxon>Sordariomycetidae</taxon>
        <taxon>Sordariales</taxon>
        <taxon>Sordariaceae</taxon>
        <taxon>Neurospora</taxon>
    </lineage>
</organism>
<name>A0ABR3D5I4_NEUIN</name>
<evidence type="ECO:0000313" key="2">
    <source>
        <dbReference type="Proteomes" id="UP001451303"/>
    </source>
</evidence>
<gene>
    <name evidence="1" type="ORF">QR685DRAFT_532042</name>
</gene>
<protein>
    <recommendedName>
        <fullName evidence="3">Secreted protein</fullName>
    </recommendedName>
</protein>
<proteinExistence type="predicted"/>
<evidence type="ECO:0008006" key="3">
    <source>
        <dbReference type="Google" id="ProtNLM"/>
    </source>
</evidence>
<reference evidence="1 2" key="1">
    <citation type="submission" date="2023-09" db="EMBL/GenBank/DDBJ databases">
        <title>Multi-omics analysis of a traditional fermented food reveals byproduct-associated fungal strains for waste-to-food upcycling.</title>
        <authorList>
            <consortium name="Lawrence Berkeley National Laboratory"/>
            <person name="Rekdal V.M."/>
            <person name="Villalobos-Escobedo J.M."/>
            <person name="Rodriguez-Valeron N."/>
            <person name="Garcia M.O."/>
            <person name="Vasquez D.P."/>
            <person name="Damayanti I."/>
            <person name="Sorensen P.M."/>
            <person name="Baidoo E.E."/>
            <person name="De Carvalho A.C."/>
            <person name="Riley R."/>
            <person name="Lipzen A."/>
            <person name="He G."/>
            <person name="Yan M."/>
            <person name="Haridas S."/>
            <person name="Daum C."/>
            <person name="Yoshinaga Y."/>
            <person name="Ng V."/>
            <person name="Grigoriev I.V."/>
            <person name="Munk R."/>
            <person name="Nuraida L."/>
            <person name="Wijaya C.H."/>
            <person name="Morales P.-C."/>
            <person name="Keasling J.D."/>
        </authorList>
    </citation>
    <scope>NUCLEOTIDE SEQUENCE [LARGE SCALE GENOMIC DNA]</scope>
    <source>
        <strain evidence="1 2">FGSC 2613</strain>
    </source>
</reference>
<comment type="caution">
    <text evidence="1">The sequence shown here is derived from an EMBL/GenBank/DDBJ whole genome shotgun (WGS) entry which is preliminary data.</text>
</comment>
<evidence type="ECO:0000313" key="1">
    <source>
        <dbReference type="EMBL" id="KAL0467978.1"/>
    </source>
</evidence>
<sequence length="172" mass="19582">MLLLLLLFLSQLLHLLQVALLFLLLLVQLVLQHLAELLDATPSRELLRRSFGRFLKSLPECGQSVFVASFFLSGQERNTSHLLGPQECRLSGSSTGRLSVWLRRPLAGLALTGHLIHCGCFVHRSLVSRIRSGRDRTIGNIGQSTDHRVSKLLRRRVVWWRRWMARSKVANI</sequence>